<dbReference type="Proteomes" id="UP000666915">
    <property type="component" value="Unassembled WGS sequence"/>
</dbReference>
<dbReference type="PANTHER" id="PTHR43434:SF19">
    <property type="entry name" value="PHOSPHONOACETALDEHYDE HYDROLASE"/>
    <property type="match status" value="1"/>
</dbReference>
<organism evidence="1 2">
    <name type="scientific">Actinomadura nitritigenes</name>
    <dbReference type="NCBI Taxonomy" id="134602"/>
    <lineage>
        <taxon>Bacteria</taxon>
        <taxon>Bacillati</taxon>
        <taxon>Actinomycetota</taxon>
        <taxon>Actinomycetes</taxon>
        <taxon>Streptosporangiales</taxon>
        <taxon>Thermomonosporaceae</taxon>
        <taxon>Actinomadura</taxon>
    </lineage>
</organism>
<dbReference type="Pfam" id="PF00702">
    <property type="entry name" value="Hydrolase"/>
    <property type="match status" value="1"/>
</dbReference>
<dbReference type="SUPFAM" id="SSF56784">
    <property type="entry name" value="HAD-like"/>
    <property type="match status" value="1"/>
</dbReference>
<dbReference type="Gene3D" id="3.40.50.1000">
    <property type="entry name" value="HAD superfamily/HAD-like"/>
    <property type="match status" value="1"/>
</dbReference>
<protein>
    <submittedName>
        <fullName evidence="1">Phosphonatase-like hydrolase</fullName>
    </submittedName>
</protein>
<dbReference type="RefSeq" id="WP_208269567.1">
    <property type="nucleotide sequence ID" value="NZ_BAAAGM010000047.1"/>
</dbReference>
<dbReference type="SFLD" id="SFLDS00003">
    <property type="entry name" value="Haloacid_Dehalogenase"/>
    <property type="match status" value="1"/>
</dbReference>
<dbReference type="InterPro" id="IPR036412">
    <property type="entry name" value="HAD-like_sf"/>
</dbReference>
<proteinExistence type="predicted"/>
<dbReference type="InterPro" id="IPR023214">
    <property type="entry name" value="HAD_sf"/>
</dbReference>
<comment type="caution">
    <text evidence="1">The sequence shown here is derived from an EMBL/GenBank/DDBJ whole genome shotgun (WGS) entry which is preliminary data.</text>
</comment>
<accession>A0ABS3R595</accession>
<dbReference type="PANTHER" id="PTHR43434">
    <property type="entry name" value="PHOSPHOGLYCOLATE PHOSPHATASE"/>
    <property type="match status" value="1"/>
</dbReference>
<evidence type="ECO:0000313" key="2">
    <source>
        <dbReference type="Proteomes" id="UP000666915"/>
    </source>
</evidence>
<evidence type="ECO:0000313" key="1">
    <source>
        <dbReference type="EMBL" id="MBO2441197.1"/>
    </source>
</evidence>
<dbReference type="SFLD" id="SFLDG01129">
    <property type="entry name" value="C1.5:_HAD__Beta-PGM__Phosphata"/>
    <property type="match status" value="1"/>
</dbReference>
<keyword evidence="2" id="KW-1185">Reference proteome</keyword>
<gene>
    <name evidence="1" type="ORF">J4557_27085</name>
</gene>
<dbReference type="InterPro" id="IPR022468">
    <property type="entry name" value="PhnX-like"/>
</dbReference>
<dbReference type="EMBL" id="JAGEOK010000018">
    <property type="protein sequence ID" value="MBO2441197.1"/>
    <property type="molecule type" value="Genomic_DNA"/>
</dbReference>
<dbReference type="NCBIfam" id="TIGR03351">
    <property type="entry name" value="PhnX-like"/>
    <property type="match status" value="1"/>
</dbReference>
<reference evidence="1 2" key="1">
    <citation type="submission" date="2021-03" db="EMBL/GenBank/DDBJ databases">
        <authorList>
            <person name="Kanchanasin P."/>
            <person name="Saeng-In P."/>
            <person name="Phongsopitanun W."/>
            <person name="Yuki M."/>
            <person name="Kudo T."/>
            <person name="Ohkuma M."/>
            <person name="Tanasupawat S."/>
        </authorList>
    </citation>
    <scope>NUCLEOTIDE SEQUENCE [LARGE SCALE GENOMIC DNA]</scope>
    <source>
        <strain evidence="1 2">L46</strain>
    </source>
</reference>
<dbReference type="InterPro" id="IPR050155">
    <property type="entry name" value="HAD-like_hydrolase_sf"/>
</dbReference>
<sequence length="227" mass="23429">MTFELAALDMAGTTVQEGGAVYAALDRAVAAHLGRPVPADVLHRWTGTSKHEAVAGLLTELTGTAPAGDVETVYADFSARLAKSYADAPPKALPGVAEAIAELRAAGVRVVLQTGYSRDIALSILDALDWTVPGTVDGLVTADDVTASRPAPYMIFRAMELAAVRGVDRVLAAGDTPNDLAAGRNAGVRYVVAVTTGATPAAELGRHRHTHLLESVADLPALLRSGG</sequence>
<name>A0ABS3R595_9ACTN</name>